<comment type="caution">
    <text evidence="1">The sequence shown here is derived from an EMBL/GenBank/DDBJ whole genome shotgun (WGS) entry which is preliminary data.</text>
</comment>
<dbReference type="Proteomes" id="UP000541352">
    <property type="component" value="Unassembled WGS sequence"/>
</dbReference>
<accession>A0A7W5ZMB6</accession>
<keyword evidence="2" id="KW-1185">Reference proteome</keyword>
<gene>
    <name evidence="1" type="ORF">FHS57_002501</name>
</gene>
<dbReference type="RefSeq" id="WP_183973973.1">
    <property type="nucleotide sequence ID" value="NZ_JACIBY010000004.1"/>
</dbReference>
<protein>
    <submittedName>
        <fullName evidence="1">Uncharacterized protein</fullName>
    </submittedName>
</protein>
<evidence type="ECO:0000313" key="1">
    <source>
        <dbReference type="EMBL" id="MBB3838496.1"/>
    </source>
</evidence>
<sequence>MRLIIDPLGDGHHDLFLKIDVMPSQLKIADSYYLFDFLEIGQEEIKVITQQKMTPIAYGTLRLIDYWESRIWAMTKGQTLFLLFDLSDQYVGGFRVTKVKYGYQFEEVFSEQTTGYAVNKSTLDSVLPLTLLQTGKNSSSRWLISEEKLREGLNWSKKEILNKNP</sequence>
<dbReference type="AlphaFoldDB" id="A0A7W5ZMB6"/>
<organism evidence="1 2">
    <name type="scientific">Runella defluvii</name>
    <dbReference type="NCBI Taxonomy" id="370973"/>
    <lineage>
        <taxon>Bacteria</taxon>
        <taxon>Pseudomonadati</taxon>
        <taxon>Bacteroidota</taxon>
        <taxon>Cytophagia</taxon>
        <taxon>Cytophagales</taxon>
        <taxon>Spirosomataceae</taxon>
        <taxon>Runella</taxon>
    </lineage>
</organism>
<reference evidence="1 2" key="1">
    <citation type="submission" date="2020-08" db="EMBL/GenBank/DDBJ databases">
        <title>Genomic Encyclopedia of Type Strains, Phase IV (KMG-IV): sequencing the most valuable type-strain genomes for metagenomic binning, comparative biology and taxonomic classification.</title>
        <authorList>
            <person name="Goeker M."/>
        </authorList>
    </citation>
    <scope>NUCLEOTIDE SEQUENCE [LARGE SCALE GENOMIC DNA]</scope>
    <source>
        <strain evidence="1 2">DSM 17976</strain>
    </source>
</reference>
<name>A0A7W5ZMB6_9BACT</name>
<evidence type="ECO:0000313" key="2">
    <source>
        <dbReference type="Proteomes" id="UP000541352"/>
    </source>
</evidence>
<dbReference type="EMBL" id="JACIBY010000004">
    <property type="protein sequence ID" value="MBB3838496.1"/>
    <property type="molecule type" value="Genomic_DNA"/>
</dbReference>
<proteinExistence type="predicted"/>